<accession>A0AAD7SZ67</accession>
<dbReference type="Proteomes" id="UP001221898">
    <property type="component" value="Unassembled WGS sequence"/>
</dbReference>
<name>A0AAD7SZ67_9TELE</name>
<gene>
    <name evidence="1" type="ORF">AAFF_G00162620</name>
</gene>
<evidence type="ECO:0000313" key="1">
    <source>
        <dbReference type="EMBL" id="KAJ8411454.1"/>
    </source>
</evidence>
<evidence type="ECO:0000313" key="2">
    <source>
        <dbReference type="Proteomes" id="UP001221898"/>
    </source>
</evidence>
<sequence>MSEDKCVQTGRVVESLAVRNLGCPLHHHRRPDVTEALDLDLSMPETSELPPPLHRLKVPDSCFIQRDRAIHLLGSGG</sequence>
<keyword evidence="2" id="KW-1185">Reference proteome</keyword>
<protein>
    <submittedName>
        <fullName evidence="1">Uncharacterized protein</fullName>
    </submittedName>
</protein>
<reference evidence="1" key="1">
    <citation type="journal article" date="2023" name="Science">
        <title>Genome structures resolve the early diversification of teleost fishes.</title>
        <authorList>
            <person name="Parey E."/>
            <person name="Louis A."/>
            <person name="Montfort J."/>
            <person name="Bouchez O."/>
            <person name="Roques C."/>
            <person name="Iampietro C."/>
            <person name="Lluch J."/>
            <person name="Castinel A."/>
            <person name="Donnadieu C."/>
            <person name="Desvignes T."/>
            <person name="Floi Bucao C."/>
            <person name="Jouanno E."/>
            <person name="Wen M."/>
            <person name="Mejri S."/>
            <person name="Dirks R."/>
            <person name="Jansen H."/>
            <person name="Henkel C."/>
            <person name="Chen W.J."/>
            <person name="Zahm M."/>
            <person name="Cabau C."/>
            <person name="Klopp C."/>
            <person name="Thompson A.W."/>
            <person name="Robinson-Rechavi M."/>
            <person name="Braasch I."/>
            <person name="Lecointre G."/>
            <person name="Bobe J."/>
            <person name="Postlethwait J.H."/>
            <person name="Berthelot C."/>
            <person name="Roest Crollius H."/>
            <person name="Guiguen Y."/>
        </authorList>
    </citation>
    <scope>NUCLEOTIDE SEQUENCE</scope>
    <source>
        <strain evidence="1">NC1722</strain>
    </source>
</reference>
<comment type="caution">
    <text evidence="1">The sequence shown here is derived from an EMBL/GenBank/DDBJ whole genome shotgun (WGS) entry which is preliminary data.</text>
</comment>
<dbReference type="AlphaFoldDB" id="A0AAD7SZ67"/>
<dbReference type="EMBL" id="JAINUG010000022">
    <property type="protein sequence ID" value="KAJ8411454.1"/>
    <property type="molecule type" value="Genomic_DNA"/>
</dbReference>
<organism evidence="1 2">
    <name type="scientific">Aldrovandia affinis</name>
    <dbReference type="NCBI Taxonomy" id="143900"/>
    <lineage>
        <taxon>Eukaryota</taxon>
        <taxon>Metazoa</taxon>
        <taxon>Chordata</taxon>
        <taxon>Craniata</taxon>
        <taxon>Vertebrata</taxon>
        <taxon>Euteleostomi</taxon>
        <taxon>Actinopterygii</taxon>
        <taxon>Neopterygii</taxon>
        <taxon>Teleostei</taxon>
        <taxon>Notacanthiformes</taxon>
        <taxon>Halosauridae</taxon>
        <taxon>Aldrovandia</taxon>
    </lineage>
</organism>
<proteinExistence type="predicted"/>